<dbReference type="Pfam" id="PF00106">
    <property type="entry name" value="adh_short"/>
    <property type="match status" value="1"/>
</dbReference>
<name>A0A9P6H7Z5_9AGAM</name>
<keyword evidence="2" id="KW-0560">Oxidoreductase</keyword>
<dbReference type="AlphaFoldDB" id="A0A9P6H7Z5"/>
<evidence type="ECO:0000313" key="3">
    <source>
        <dbReference type="EMBL" id="KAF9781397.1"/>
    </source>
</evidence>
<dbReference type="Gene3D" id="3.40.50.720">
    <property type="entry name" value="NAD(P)-binding Rossmann-like Domain"/>
    <property type="match status" value="1"/>
</dbReference>
<dbReference type="PRINTS" id="PR00081">
    <property type="entry name" value="GDHRDH"/>
</dbReference>
<evidence type="ECO:0000256" key="1">
    <source>
        <dbReference type="ARBA" id="ARBA00006484"/>
    </source>
</evidence>
<dbReference type="PANTHER" id="PTHR44229">
    <property type="entry name" value="15-HYDROXYPROSTAGLANDIN DEHYDROGENASE [NAD(+)]"/>
    <property type="match status" value="1"/>
</dbReference>
<reference evidence="3" key="1">
    <citation type="journal article" date="2020" name="Nat. Commun.">
        <title>Large-scale genome sequencing of mycorrhizal fungi provides insights into the early evolution of symbiotic traits.</title>
        <authorList>
            <person name="Miyauchi S."/>
            <person name="Kiss E."/>
            <person name="Kuo A."/>
            <person name="Drula E."/>
            <person name="Kohler A."/>
            <person name="Sanchez-Garcia M."/>
            <person name="Morin E."/>
            <person name="Andreopoulos B."/>
            <person name="Barry K.W."/>
            <person name="Bonito G."/>
            <person name="Buee M."/>
            <person name="Carver A."/>
            <person name="Chen C."/>
            <person name="Cichocki N."/>
            <person name="Clum A."/>
            <person name="Culley D."/>
            <person name="Crous P.W."/>
            <person name="Fauchery L."/>
            <person name="Girlanda M."/>
            <person name="Hayes R.D."/>
            <person name="Keri Z."/>
            <person name="LaButti K."/>
            <person name="Lipzen A."/>
            <person name="Lombard V."/>
            <person name="Magnuson J."/>
            <person name="Maillard F."/>
            <person name="Murat C."/>
            <person name="Nolan M."/>
            <person name="Ohm R.A."/>
            <person name="Pangilinan J."/>
            <person name="Pereira M.F."/>
            <person name="Perotto S."/>
            <person name="Peter M."/>
            <person name="Pfister S."/>
            <person name="Riley R."/>
            <person name="Sitrit Y."/>
            <person name="Stielow J.B."/>
            <person name="Szollosi G."/>
            <person name="Zifcakova L."/>
            <person name="Stursova M."/>
            <person name="Spatafora J.W."/>
            <person name="Tedersoo L."/>
            <person name="Vaario L.M."/>
            <person name="Yamada A."/>
            <person name="Yan M."/>
            <person name="Wang P."/>
            <person name="Xu J."/>
            <person name="Bruns T."/>
            <person name="Baldrian P."/>
            <person name="Vilgalys R."/>
            <person name="Dunand C."/>
            <person name="Henrissat B."/>
            <person name="Grigoriev I.V."/>
            <person name="Hibbett D."/>
            <person name="Nagy L.G."/>
            <person name="Martin F.M."/>
        </authorList>
    </citation>
    <scope>NUCLEOTIDE SEQUENCE</scope>
    <source>
        <strain evidence="3">UH-Tt-Lm1</strain>
    </source>
</reference>
<dbReference type="InterPro" id="IPR002347">
    <property type="entry name" value="SDR_fam"/>
</dbReference>
<dbReference type="OrthoDB" id="5371740at2759"/>
<dbReference type="EMBL" id="WIUZ02000014">
    <property type="protein sequence ID" value="KAF9781397.1"/>
    <property type="molecule type" value="Genomic_DNA"/>
</dbReference>
<proteinExistence type="inferred from homology"/>
<evidence type="ECO:0000256" key="2">
    <source>
        <dbReference type="ARBA" id="ARBA00023002"/>
    </source>
</evidence>
<dbReference type="Proteomes" id="UP000736335">
    <property type="component" value="Unassembled WGS sequence"/>
</dbReference>
<accession>A0A9P6H7Z5</accession>
<organism evidence="3 4">
    <name type="scientific">Thelephora terrestris</name>
    <dbReference type="NCBI Taxonomy" id="56493"/>
    <lineage>
        <taxon>Eukaryota</taxon>
        <taxon>Fungi</taxon>
        <taxon>Dikarya</taxon>
        <taxon>Basidiomycota</taxon>
        <taxon>Agaricomycotina</taxon>
        <taxon>Agaricomycetes</taxon>
        <taxon>Thelephorales</taxon>
        <taxon>Thelephoraceae</taxon>
        <taxon>Thelephora</taxon>
    </lineage>
</organism>
<comment type="caution">
    <text evidence="3">The sequence shown here is derived from an EMBL/GenBank/DDBJ whole genome shotgun (WGS) entry which is preliminary data.</text>
</comment>
<gene>
    <name evidence="3" type="ORF">BJ322DRAFT_1080812</name>
</gene>
<dbReference type="SUPFAM" id="SSF51735">
    <property type="entry name" value="NAD(P)-binding Rossmann-fold domains"/>
    <property type="match status" value="1"/>
</dbReference>
<evidence type="ECO:0000313" key="4">
    <source>
        <dbReference type="Proteomes" id="UP000736335"/>
    </source>
</evidence>
<comment type="similarity">
    <text evidence="1">Belongs to the short-chain dehydrogenases/reductases (SDR) family.</text>
</comment>
<dbReference type="GO" id="GO:0005737">
    <property type="term" value="C:cytoplasm"/>
    <property type="evidence" value="ECO:0007669"/>
    <property type="project" value="TreeGrafter"/>
</dbReference>
<keyword evidence="4" id="KW-1185">Reference proteome</keyword>
<protein>
    <submittedName>
        <fullName evidence="3">NAD(P)-binding protein</fullName>
    </submittedName>
</protein>
<dbReference type="InterPro" id="IPR036291">
    <property type="entry name" value="NAD(P)-bd_dom_sf"/>
</dbReference>
<reference evidence="3" key="2">
    <citation type="submission" date="2020-11" db="EMBL/GenBank/DDBJ databases">
        <authorList>
            <consortium name="DOE Joint Genome Institute"/>
            <person name="Kuo A."/>
            <person name="Miyauchi S."/>
            <person name="Kiss E."/>
            <person name="Drula E."/>
            <person name="Kohler A."/>
            <person name="Sanchez-Garcia M."/>
            <person name="Andreopoulos B."/>
            <person name="Barry K.W."/>
            <person name="Bonito G."/>
            <person name="Buee M."/>
            <person name="Carver A."/>
            <person name="Chen C."/>
            <person name="Cichocki N."/>
            <person name="Clum A."/>
            <person name="Culley D."/>
            <person name="Crous P.W."/>
            <person name="Fauchery L."/>
            <person name="Girlanda M."/>
            <person name="Hayes R."/>
            <person name="Keri Z."/>
            <person name="Labutti K."/>
            <person name="Lipzen A."/>
            <person name="Lombard V."/>
            <person name="Magnuson J."/>
            <person name="Maillard F."/>
            <person name="Morin E."/>
            <person name="Murat C."/>
            <person name="Nolan M."/>
            <person name="Ohm R."/>
            <person name="Pangilinan J."/>
            <person name="Pereira M."/>
            <person name="Perotto S."/>
            <person name="Peter M."/>
            <person name="Riley R."/>
            <person name="Sitrit Y."/>
            <person name="Stielow B."/>
            <person name="Szollosi G."/>
            <person name="Zifcakova L."/>
            <person name="Stursova M."/>
            <person name="Spatafora J.W."/>
            <person name="Tedersoo L."/>
            <person name="Vaario L.-M."/>
            <person name="Yamada A."/>
            <person name="Yan M."/>
            <person name="Wang P."/>
            <person name="Xu J."/>
            <person name="Bruns T."/>
            <person name="Baldrian P."/>
            <person name="Vilgalys R."/>
            <person name="Henrissat B."/>
            <person name="Grigoriev I.V."/>
            <person name="Hibbett D."/>
            <person name="Nagy L.G."/>
            <person name="Martin F.M."/>
        </authorList>
    </citation>
    <scope>NUCLEOTIDE SEQUENCE</scope>
    <source>
        <strain evidence="3">UH-Tt-Lm1</strain>
    </source>
</reference>
<dbReference type="GO" id="GO:0016616">
    <property type="term" value="F:oxidoreductase activity, acting on the CH-OH group of donors, NAD or NADP as acceptor"/>
    <property type="evidence" value="ECO:0007669"/>
    <property type="project" value="TreeGrafter"/>
</dbReference>
<sequence length="327" mass="35022">MTTIPDSQLYAHSKRLHGKVVLITGGAAGIGRETALQYARSKAKLVLGDLNEPGLQNVVSEIRKAGGEAIGLRCDVTSWDDQLKLFEAAIEAYHSVDIVVANAGVNEIGSFWKPKLENGKPVKPSTETVDINLVGTIYTAHLALHYLDVNRTPECPLKSIVLLGSMASWQASAQGVVYSASKHAVLGLARAMYAPLSARGIRMAVVHPFFTDTGLMTTMNRIAVAGIPLLPIERVAGTIIFSSTDPDIASTGAVWLLPDDGPLLRLEKEIVKGGVYDVIAERNRKFIWTVTRLRIAADLLRTLWPKIACGVVSAVAAGTLIYVGSGS</sequence>
<dbReference type="PANTHER" id="PTHR44229:SF4">
    <property type="entry name" value="15-HYDROXYPROSTAGLANDIN DEHYDROGENASE [NAD(+)]"/>
    <property type="match status" value="1"/>
</dbReference>